<sequence>MKLKKALDYTFLVNKLKAQGIIFYAGLSETEITAIEQTFSFRFPLDCKAFLHNALPTTEGFIHWRQTLHSGKMEREVKQTLKIPLDGILYDVMKNNFWLDIWGEKLLNLDSRKDHFDKISNQCPVLILLYKHRYMSTSSYTGGNPVYSIYNSDIICAGNDLSSWIKTEFNLSLPGNYQADKKPVQFWDNFL</sequence>
<dbReference type="InterPro" id="IPR037883">
    <property type="entry name" value="Knr4/Smi1-like_sf"/>
</dbReference>
<proteinExistence type="predicted"/>
<dbReference type="Proteomes" id="UP000185794">
    <property type="component" value="Unassembled WGS sequence"/>
</dbReference>
<comment type="caution">
    <text evidence="1">The sequence shown here is derived from an EMBL/GenBank/DDBJ whole genome shotgun (WGS) entry which is preliminary data.</text>
</comment>
<organism evidence="1 2">
    <name type="scientific">Escherichia coli</name>
    <dbReference type="NCBI Taxonomy" id="562"/>
    <lineage>
        <taxon>Bacteria</taxon>
        <taxon>Pseudomonadati</taxon>
        <taxon>Pseudomonadota</taxon>
        <taxon>Gammaproteobacteria</taxon>
        <taxon>Enterobacterales</taxon>
        <taxon>Enterobacteriaceae</taxon>
        <taxon>Escherichia</taxon>
    </lineage>
</organism>
<evidence type="ECO:0000313" key="2">
    <source>
        <dbReference type="Proteomes" id="UP000185794"/>
    </source>
</evidence>
<protein>
    <submittedName>
        <fullName evidence="1">Uncharacterized protein</fullName>
    </submittedName>
</protein>
<dbReference type="AlphaFoldDB" id="A0A1Q6BC43"/>
<dbReference type="EMBL" id="LRKC01000163">
    <property type="protein sequence ID" value="OKV05795.1"/>
    <property type="molecule type" value="Genomic_DNA"/>
</dbReference>
<dbReference type="PANTHER" id="PTHR32011">
    <property type="entry name" value="OS08G0472400 PROTEIN"/>
    <property type="match status" value="1"/>
</dbReference>
<evidence type="ECO:0000313" key="1">
    <source>
        <dbReference type="EMBL" id="OKV05795.1"/>
    </source>
</evidence>
<name>A0A1Q6BC43_ECOLX</name>
<accession>A0A1Q6BC43</accession>
<dbReference type="PANTHER" id="PTHR32011:SF6">
    <property type="entry name" value="KNR4_SMI1-LIKE DOMAIN-CONTAINING PROTEIN"/>
    <property type="match status" value="1"/>
</dbReference>
<dbReference type="SUPFAM" id="SSF160631">
    <property type="entry name" value="SMI1/KNR4-like"/>
    <property type="match status" value="1"/>
</dbReference>
<dbReference type="RefSeq" id="WP_000768413.1">
    <property type="nucleotide sequence ID" value="NZ_CAIZFD010000002.1"/>
</dbReference>
<reference evidence="1 2" key="1">
    <citation type="journal article" date="2017" name="Front. Cell. Infect. Microbiol.">
        <title>Chaperone-usher pili loci of human colonization factor-negative enterotoxigenic Escherichia coli.</title>
        <authorList>
            <person name="Del Canto F."/>
            <person name="Vidal R."/>
            <person name="Stine O.C."/>
            <person name="Pop M."/>
        </authorList>
    </citation>
    <scope>NUCLEOTIDE SEQUENCE [LARGE SCALE GENOMIC DNA]</scope>
    <source>
        <strain evidence="1 2">700324</strain>
    </source>
</reference>
<gene>
    <name evidence="1" type="ORF">AWP47_23810</name>
</gene>